<gene>
    <name evidence="1" type="ORF">E2C01_027033</name>
</gene>
<dbReference type="AlphaFoldDB" id="A0A5B7EJU1"/>
<evidence type="ECO:0000313" key="1">
    <source>
        <dbReference type="EMBL" id="MPC33675.1"/>
    </source>
</evidence>
<name>A0A5B7EJU1_PORTR</name>
<reference evidence="1 2" key="1">
    <citation type="submission" date="2019-05" db="EMBL/GenBank/DDBJ databases">
        <title>Another draft genome of Portunus trituberculatus and its Hox gene families provides insights of decapod evolution.</title>
        <authorList>
            <person name="Jeong J.-H."/>
            <person name="Song I."/>
            <person name="Kim S."/>
            <person name="Choi T."/>
            <person name="Kim D."/>
            <person name="Ryu S."/>
            <person name="Kim W."/>
        </authorList>
    </citation>
    <scope>NUCLEOTIDE SEQUENCE [LARGE SCALE GENOMIC DNA]</scope>
    <source>
        <tissue evidence="1">Muscle</tissue>
    </source>
</reference>
<sequence>MFQNMDHKIFWDYSRKATNVIPSAAVEELMLCSSPKPPPVNTRSNLTSSCFLTYCLTQTLT</sequence>
<comment type="caution">
    <text evidence="1">The sequence shown here is derived from an EMBL/GenBank/DDBJ whole genome shotgun (WGS) entry which is preliminary data.</text>
</comment>
<accession>A0A5B7EJU1</accession>
<dbReference type="Proteomes" id="UP000324222">
    <property type="component" value="Unassembled WGS sequence"/>
</dbReference>
<evidence type="ECO:0000313" key="2">
    <source>
        <dbReference type="Proteomes" id="UP000324222"/>
    </source>
</evidence>
<protein>
    <submittedName>
        <fullName evidence="1">Uncharacterized protein</fullName>
    </submittedName>
</protein>
<proteinExistence type="predicted"/>
<dbReference type="EMBL" id="VSRR010002881">
    <property type="protein sequence ID" value="MPC33675.1"/>
    <property type="molecule type" value="Genomic_DNA"/>
</dbReference>
<organism evidence="1 2">
    <name type="scientific">Portunus trituberculatus</name>
    <name type="common">Swimming crab</name>
    <name type="synonym">Neptunus trituberculatus</name>
    <dbReference type="NCBI Taxonomy" id="210409"/>
    <lineage>
        <taxon>Eukaryota</taxon>
        <taxon>Metazoa</taxon>
        <taxon>Ecdysozoa</taxon>
        <taxon>Arthropoda</taxon>
        <taxon>Crustacea</taxon>
        <taxon>Multicrustacea</taxon>
        <taxon>Malacostraca</taxon>
        <taxon>Eumalacostraca</taxon>
        <taxon>Eucarida</taxon>
        <taxon>Decapoda</taxon>
        <taxon>Pleocyemata</taxon>
        <taxon>Brachyura</taxon>
        <taxon>Eubrachyura</taxon>
        <taxon>Portunoidea</taxon>
        <taxon>Portunidae</taxon>
        <taxon>Portuninae</taxon>
        <taxon>Portunus</taxon>
    </lineage>
</organism>
<keyword evidence="2" id="KW-1185">Reference proteome</keyword>